<gene>
    <name evidence="1" type="ORF">UFOVP119_78</name>
</gene>
<accession>A0A6J5L7L8</accession>
<evidence type="ECO:0000313" key="1">
    <source>
        <dbReference type="EMBL" id="CAB4130454.1"/>
    </source>
</evidence>
<sequence length="120" mass="12838">MKFDRAAATADRLLSKYGASVVFTRTEQSAFNPVTQVTTAVSSTFKMNGAGFPPGKSAEFRIGSLERRNIVELRLAPKGGTLPQPGDRAAWNGSTWNIIWVGALDPAGDGAPYCVAYGER</sequence>
<reference evidence="1" key="1">
    <citation type="submission" date="2020-04" db="EMBL/GenBank/DDBJ databases">
        <authorList>
            <person name="Chiriac C."/>
            <person name="Salcher M."/>
            <person name="Ghai R."/>
            <person name="Kavagutti S V."/>
        </authorList>
    </citation>
    <scope>NUCLEOTIDE SEQUENCE</scope>
</reference>
<proteinExistence type="predicted"/>
<organism evidence="1">
    <name type="scientific">uncultured Caudovirales phage</name>
    <dbReference type="NCBI Taxonomy" id="2100421"/>
    <lineage>
        <taxon>Viruses</taxon>
        <taxon>Duplodnaviria</taxon>
        <taxon>Heunggongvirae</taxon>
        <taxon>Uroviricota</taxon>
        <taxon>Caudoviricetes</taxon>
        <taxon>Peduoviridae</taxon>
        <taxon>Maltschvirus</taxon>
        <taxon>Maltschvirus maltsch</taxon>
    </lineage>
</organism>
<dbReference type="EMBL" id="LR796238">
    <property type="protein sequence ID" value="CAB4130454.1"/>
    <property type="molecule type" value="Genomic_DNA"/>
</dbReference>
<protein>
    <submittedName>
        <fullName evidence="1">Uncharacterized protein</fullName>
    </submittedName>
</protein>
<name>A0A6J5L7L8_9CAUD</name>